<dbReference type="OrthoDB" id="9927366at2"/>
<evidence type="ECO:0000313" key="1">
    <source>
        <dbReference type="EMBL" id="CDM69745.1"/>
    </source>
</evidence>
<accession>W6SJ90</accession>
<protein>
    <submittedName>
        <fullName evidence="1">Uncharacterized protein</fullName>
    </submittedName>
</protein>
<proteinExistence type="predicted"/>
<gene>
    <name evidence="1" type="ORF">CM240_2621</name>
</gene>
<keyword evidence="2" id="KW-1185">Reference proteome</keyword>
<reference evidence="1 2" key="1">
    <citation type="submission" date="2013-11" db="EMBL/GenBank/DDBJ databases">
        <title>Complete genome sequence of Clostridum sp. M2/40.</title>
        <authorList>
            <person name="Wibberg D."/>
            <person name="Puehler A."/>
            <person name="Schlueter A."/>
        </authorList>
    </citation>
    <scope>NUCLEOTIDE SEQUENCE [LARGE SCALE GENOMIC DNA]</scope>
    <source>
        <strain evidence="2">M2/40</strain>
    </source>
</reference>
<organism evidence="1 2">
    <name type="scientific">Clostridium bornimense</name>
    <dbReference type="NCBI Taxonomy" id="1216932"/>
    <lineage>
        <taxon>Bacteria</taxon>
        <taxon>Bacillati</taxon>
        <taxon>Bacillota</taxon>
        <taxon>Clostridia</taxon>
        <taxon>Eubacteriales</taxon>
        <taxon>Clostridiaceae</taxon>
        <taxon>Clostridium</taxon>
    </lineage>
</organism>
<dbReference type="RefSeq" id="WP_044039530.1">
    <property type="nucleotide sequence ID" value="NZ_HG917868.1"/>
</dbReference>
<dbReference type="HOGENOM" id="CLU_2681136_0_0_9"/>
<dbReference type="EMBL" id="HG917868">
    <property type="protein sequence ID" value="CDM69745.1"/>
    <property type="molecule type" value="Genomic_DNA"/>
</dbReference>
<dbReference type="Proteomes" id="UP000019426">
    <property type="component" value="Chromosome M2/40_rep1"/>
</dbReference>
<evidence type="ECO:0000313" key="2">
    <source>
        <dbReference type="Proteomes" id="UP000019426"/>
    </source>
</evidence>
<dbReference type="AlphaFoldDB" id="W6SJ90"/>
<dbReference type="KEGG" id="clt:CM240_2621"/>
<dbReference type="PATRIC" id="fig|1216932.3.peg.2588"/>
<sequence length="74" mass="8617">MLLKSVLIDGVTKIVPITEMTFNEFLLDKYQGDEATIRSALKKDGLKPSYIDKEIDKLKKDFLRYCNEFSLKEK</sequence>
<name>W6SJ90_9CLOT</name>